<dbReference type="EMBL" id="MCHY01000006">
    <property type="protein sequence ID" value="RKD25820.1"/>
    <property type="molecule type" value="Genomic_DNA"/>
</dbReference>
<feature type="transmembrane region" description="Helical" evidence="1">
    <location>
        <begin position="67"/>
        <end position="91"/>
    </location>
</feature>
<comment type="caution">
    <text evidence="2">The sequence shown here is derived from an EMBL/GenBank/DDBJ whole genome shotgun (WGS) entry which is preliminary data.</text>
</comment>
<dbReference type="AlphaFoldDB" id="A0A419SNE1"/>
<keyword evidence="1" id="KW-0472">Membrane</keyword>
<evidence type="ECO:0000256" key="1">
    <source>
        <dbReference type="SAM" id="Phobius"/>
    </source>
</evidence>
<feature type="transmembrane region" description="Helical" evidence="1">
    <location>
        <begin position="35"/>
        <end position="55"/>
    </location>
</feature>
<accession>A0A419SNE1</accession>
<gene>
    <name evidence="2" type="ORF">BEP19_02470</name>
</gene>
<reference evidence="2 3" key="1">
    <citation type="submission" date="2016-08" db="EMBL/GenBank/DDBJ databases">
        <title>Novel Firmicute Genomes.</title>
        <authorList>
            <person name="Poppleton D.I."/>
            <person name="Gribaldo S."/>
        </authorList>
    </citation>
    <scope>NUCLEOTIDE SEQUENCE [LARGE SCALE GENOMIC DNA]</scope>
    <source>
        <strain evidence="2 3">RAOx-1</strain>
    </source>
</reference>
<feature type="transmembrane region" description="Helical" evidence="1">
    <location>
        <begin position="97"/>
        <end position="119"/>
    </location>
</feature>
<keyword evidence="3" id="KW-1185">Reference proteome</keyword>
<dbReference type="Proteomes" id="UP000284219">
    <property type="component" value="Unassembled WGS sequence"/>
</dbReference>
<organism evidence="2 3">
    <name type="scientific">Ammoniphilus oxalaticus</name>
    <dbReference type="NCBI Taxonomy" id="66863"/>
    <lineage>
        <taxon>Bacteria</taxon>
        <taxon>Bacillati</taxon>
        <taxon>Bacillota</taxon>
        <taxon>Bacilli</taxon>
        <taxon>Bacillales</taxon>
        <taxon>Paenibacillaceae</taxon>
        <taxon>Aneurinibacillus group</taxon>
        <taxon>Ammoniphilus</taxon>
    </lineage>
</organism>
<evidence type="ECO:0000313" key="3">
    <source>
        <dbReference type="Proteomes" id="UP000284219"/>
    </source>
</evidence>
<sequence>MKLVRNYNITRNVIRVILVLGSLLVAWRLPKKSFVKYLPVTLFSTAALFAQIYYLTVHKLWKSKGGISVMVCNTLVLIVGPFFFANLLVFHLAKGRFLLYALINIVADFIYAFPIMALFKKLGFFKIKLSSKVFYLIIVTNAFINYIFQKFYEQANVRNVMQNETLLLDKR</sequence>
<keyword evidence="1" id="KW-1133">Transmembrane helix</keyword>
<name>A0A419SNE1_9BACL</name>
<dbReference type="RefSeq" id="WP_147393764.1">
    <property type="nucleotide sequence ID" value="NZ_MCHY01000006.1"/>
</dbReference>
<dbReference type="OrthoDB" id="1683771at2"/>
<keyword evidence="1" id="KW-0812">Transmembrane</keyword>
<proteinExistence type="predicted"/>
<feature type="transmembrane region" description="Helical" evidence="1">
    <location>
        <begin position="131"/>
        <end position="148"/>
    </location>
</feature>
<protein>
    <submittedName>
        <fullName evidence="2">Uncharacterized protein</fullName>
    </submittedName>
</protein>
<evidence type="ECO:0000313" key="2">
    <source>
        <dbReference type="EMBL" id="RKD25820.1"/>
    </source>
</evidence>